<reference evidence="5" key="1">
    <citation type="submission" date="2016-10" db="EMBL/GenBank/DDBJ databases">
        <authorList>
            <person name="Varghese N."/>
            <person name="Submissions S."/>
        </authorList>
    </citation>
    <scope>NUCLEOTIDE SEQUENCE [LARGE SCALE GENOMIC DNA]</scope>
    <source>
        <strain evidence="5">IBRC-M 10760</strain>
    </source>
</reference>
<accession>A0A1G7NTK4</accession>
<proteinExistence type="predicted"/>
<sequence length="209" mass="22867">MENRLRTGIDVLDRKLNGGIPAGSIVALCADPASQAELFLYELTATRGTLYLSLDRSEEAVSDSIRNSPTETGDPTVRHIPGEAPLDNAGKLVSALPETSNLIIDPVNVLETQEPPSRFRNFVNDLQNHIFNTGSLAVLHCLTGHQIPRLRDSTEHFADVIFQLETETNGDDVENRLAIPKFRGGRAPSDVIKLDLVEEVSIDTSRDIA</sequence>
<dbReference type="AlphaFoldDB" id="A0A1G7NTK4"/>
<name>A0A1G7NTK4_9EURY</name>
<dbReference type="Proteomes" id="UP000199076">
    <property type="component" value="Unassembled WGS sequence"/>
</dbReference>
<feature type="region of interest" description="Disordered" evidence="3">
    <location>
        <begin position="62"/>
        <end position="83"/>
    </location>
</feature>
<dbReference type="SUPFAM" id="SSF52540">
    <property type="entry name" value="P-loop containing nucleoside triphosphate hydrolases"/>
    <property type="match status" value="1"/>
</dbReference>
<gene>
    <name evidence="4" type="ORF">SAMN05216218_109107</name>
</gene>
<dbReference type="RefSeq" id="WP_092692937.1">
    <property type="nucleotide sequence ID" value="NZ_FNBK01000009.1"/>
</dbReference>
<dbReference type="Gene3D" id="3.40.50.300">
    <property type="entry name" value="P-loop containing nucleotide triphosphate hydrolases"/>
    <property type="match status" value="1"/>
</dbReference>
<dbReference type="EMBL" id="FNBK01000009">
    <property type="protein sequence ID" value="SDF76560.1"/>
    <property type="molecule type" value="Genomic_DNA"/>
</dbReference>
<dbReference type="OrthoDB" id="49711at2157"/>
<dbReference type="STRING" id="660518.SAMN05216218_109107"/>
<dbReference type="InterPro" id="IPR055549">
    <property type="entry name" value="DUF7125"/>
</dbReference>
<organism evidence="4 5">
    <name type="scientific">Halorientalis regularis</name>
    <dbReference type="NCBI Taxonomy" id="660518"/>
    <lineage>
        <taxon>Archaea</taxon>
        <taxon>Methanobacteriati</taxon>
        <taxon>Methanobacteriota</taxon>
        <taxon>Stenosarchaea group</taxon>
        <taxon>Halobacteria</taxon>
        <taxon>Halobacteriales</taxon>
        <taxon>Haloarculaceae</taxon>
        <taxon>Halorientalis</taxon>
    </lineage>
</organism>
<evidence type="ECO:0000256" key="1">
    <source>
        <dbReference type="ARBA" id="ARBA00022741"/>
    </source>
</evidence>
<dbReference type="GO" id="GO:0005524">
    <property type="term" value="F:ATP binding"/>
    <property type="evidence" value="ECO:0007669"/>
    <property type="project" value="UniProtKB-KW"/>
</dbReference>
<protein>
    <submittedName>
        <fullName evidence="4">RecA-superfamily ATPase, KaiC/GvpD/RAD55 family</fullName>
    </submittedName>
</protein>
<dbReference type="InterPro" id="IPR027417">
    <property type="entry name" value="P-loop_NTPase"/>
</dbReference>
<evidence type="ECO:0000313" key="4">
    <source>
        <dbReference type="EMBL" id="SDF76560.1"/>
    </source>
</evidence>
<keyword evidence="1" id="KW-0547">Nucleotide-binding</keyword>
<evidence type="ECO:0000313" key="5">
    <source>
        <dbReference type="Proteomes" id="UP000199076"/>
    </source>
</evidence>
<dbReference type="Pfam" id="PF23442">
    <property type="entry name" value="DUF7125"/>
    <property type="match status" value="1"/>
</dbReference>
<keyword evidence="2" id="KW-0067">ATP-binding</keyword>
<dbReference type="PANTHER" id="PTHR43637">
    <property type="entry name" value="UPF0273 PROTEIN TM_0370"/>
    <property type="match status" value="1"/>
</dbReference>
<feature type="compositionally biased region" description="Polar residues" evidence="3">
    <location>
        <begin position="64"/>
        <end position="73"/>
    </location>
</feature>
<keyword evidence="5" id="KW-1185">Reference proteome</keyword>
<evidence type="ECO:0000256" key="3">
    <source>
        <dbReference type="SAM" id="MobiDB-lite"/>
    </source>
</evidence>
<evidence type="ECO:0000256" key="2">
    <source>
        <dbReference type="ARBA" id="ARBA00022840"/>
    </source>
</evidence>